<name>A0A072UBR2_MEDTR</name>
<accession>A0A072UBR2</accession>
<proteinExistence type="predicted"/>
<keyword evidence="3" id="KW-1185">Reference proteome</keyword>
<dbReference type="STRING" id="3880.A0A072UBR2"/>
<reference evidence="1 3" key="2">
    <citation type="journal article" date="2014" name="BMC Genomics">
        <title>An improved genome release (version Mt4.0) for the model legume Medicago truncatula.</title>
        <authorList>
            <person name="Tang H."/>
            <person name="Krishnakumar V."/>
            <person name="Bidwell S."/>
            <person name="Rosen B."/>
            <person name="Chan A."/>
            <person name="Zhou S."/>
            <person name="Gentzbittel L."/>
            <person name="Childs K.L."/>
            <person name="Yandell M."/>
            <person name="Gundlach H."/>
            <person name="Mayer K.F."/>
            <person name="Schwartz D.C."/>
            <person name="Town C.D."/>
        </authorList>
    </citation>
    <scope>GENOME REANNOTATION</scope>
    <source>
        <strain evidence="1">A17</strain>
        <strain evidence="2 3">cv. Jemalong A17</strain>
    </source>
</reference>
<sequence length="375" mass="43198">MKVWSPNLVAKGRIVWIKILGIPLHVWEEKTFKQLGNQYEEFLDFDEVTISRKRMDVARIKKIYREREGGRKGVGGPIVGSGNEEVVGTELEVQSDEDDMSKPIQYSDPAIGEGFLNQPITLENVEGGGEVLAMWEPLLEHVNKRLKSWGNKFLSLGGRIVLLNSVLNAIPIFYLSFLRMSVKVWRSLIRNQREFLWGGVEGGRKINWVTWRKVCQPKAKGGLGIRDIRLVNLSLLAKWRWRILQGGGGLWKDVLREKYGASIGDLLTRSNAWPTYAYASIWCKDIVTIDGKGGENWFNEEVFRRVRDGLTTYFWKTRWVGGVTLSIKYPRLFAISNQKDASVADTRSDGRHNRDWNFIWRRPLFVWEEGLLNEL</sequence>
<evidence type="ECO:0000313" key="3">
    <source>
        <dbReference type="Proteomes" id="UP000002051"/>
    </source>
</evidence>
<dbReference type="EMBL" id="CM001223">
    <property type="protein sequence ID" value="KEH23285.1"/>
    <property type="molecule type" value="Genomic_DNA"/>
</dbReference>
<dbReference type="PANTHER" id="PTHR33116">
    <property type="entry name" value="REVERSE TRANSCRIPTASE ZINC-BINDING DOMAIN-CONTAINING PROTEIN-RELATED-RELATED"/>
    <property type="match status" value="1"/>
</dbReference>
<protein>
    <submittedName>
        <fullName evidence="1">DUF4283 domain protein</fullName>
    </submittedName>
</protein>
<evidence type="ECO:0000313" key="2">
    <source>
        <dbReference type="EnsemblPlants" id="KEH23285"/>
    </source>
</evidence>
<reference evidence="2" key="3">
    <citation type="submission" date="2015-04" db="UniProtKB">
        <authorList>
            <consortium name="EnsemblPlants"/>
        </authorList>
    </citation>
    <scope>IDENTIFICATION</scope>
    <source>
        <strain evidence="2">cv. Jemalong A17</strain>
    </source>
</reference>
<dbReference type="EnsemblPlants" id="KEH23285">
    <property type="protein sequence ID" value="KEH23285"/>
    <property type="gene ID" value="MTR_7g073570"/>
</dbReference>
<dbReference type="Proteomes" id="UP000002051">
    <property type="component" value="Unassembled WGS sequence"/>
</dbReference>
<dbReference type="HOGENOM" id="CLU_738451_0_0_1"/>
<organism evidence="1 3">
    <name type="scientific">Medicago truncatula</name>
    <name type="common">Barrel medic</name>
    <name type="synonym">Medicago tribuloides</name>
    <dbReference type="NCBI Taxonomy" id="3880"/>
    <lineage>
        <taxon>Eukaryota</taxon>
        <taxon>Viridiplantae</taxon>
        <taxon>Streptophyta</taxon>
        <taxon>Embryophyta</taxon>
        <taxon>Tracheophyta</taxon>
        <taxon>Spermatophyta</taxon>
        <taxon>Magnoliopsida</taxon>
        <taxon>eudicotyledons</taxon>
        <taxon>Gunneridae</taxon>
        <taxon>Pentapetalae</taxon>
        <taxon>rosids</taxon>
        <taxon>fabids</taxon>
        <taxon>Fabales</taxon>
        <taxon>Fabaceae</taxon>
        <taxon>Papilionoideae</taxon>
        <taxon>50 kb inversion clade</taxon>
        <taxon>NPAAA clade</taxon>
        <taxon>Hologalegina</taxon>
        <taxon>IRL clade</taxon>
        <taxon>Trifolieae</taxon>
        <taxon>Medicago</taxon>
    </lineage>
</organism>
<evidence type="ECO:0000313" key="1">
    <source>
        <dbReference type="EMBL" id="KEH23285.1"/>
    </source>
</evidence>
<dbReference type="AlphaFoldDB" id="A0A072UBR2"/>
<reference evidence="1 3" key="1">
    <citation type="journal article" date="2011" name="Nature">
        <title>The Medicago genome provides insight into the evolution of rhizobial symbioses.</title>
        <authorList>
            <person name="Young N.D."/>
            <person name="Debelle F."/>
            <person name="Oldroyd G.E."/>
            <person name="Geurts R."/>
            <person name="Cannon S.B."/>
            <person name="Udvardi M.K."/>
            <person name="Benedito V.A."/>
            <person name="Mayer K.F."/>
            <person name="Gouzy J."/>
            <person name="Schoof H."/>
            <person name="Van de Peer Y."/>
            <person name="Proost S."/>
            <person name="Cook D.R."/>
            <person name="Meyers B.C."/>
            <person name="Spannagl M."/>
            <person name="Cheung F."/>
            <person name="De Mita S."/>
            <person name="Krishnakumar V."/>
            <person name="Gundlach H."/>
            <person name="Zhou S."/>
            <person name="Mudge J."/>
            <person name="Bharti A.K."/>
            <person name="Murray J.D."/>
            <person name="Naoumkina M.A."/>
            <person name="Rosen B."/>
            <person name="Silverstein K.A."/>
            <person name="Tang H."/>
            <person name="Rombauts S."/>
            <person name="Zhao P.X."/>
            <person name="Zhou P."/>
            <person name="Barbe V."/>
            <person name="Bardou P."/>
            <person name="Bechner M."/>
            <person name="Bellec A."/>
            <person name="Berger A."/>
            <person name="Berges H."/>
            <person name="Bidwell S."/>
            <person name="Bisseling T."/>
            <person name="Choisne N."/>
            <person name="Couloux A."/>
            <person name="Denny R."/>
            <person name="Deshpande S."/>
            <person name="Dai X."/>
            <person name="Doyle J.J."/>
            <person name="Dudez A.M."/>
            <person name="Farmer A.D."/>
            <person name="Fouteau S."/>
            <person name="Franken C."/>
            <person name="Gibelin C."/>
            <person name="Gish J."/>
            <person name="Goldstein S."/>
            <person name="Gonzalez A.J."/>
            <person name="Green P.J."/>
            <person name="Hallab A."/>
            <person name="Hartog M."/>
            <person name="Hua A."/>
            <person name="Humphray S.J."/>
            <person name="Jeong D.H."/>
            <person name="Jing Y."/>
            <person name="Jocker A."/>
            <person name="Kenton S.M."/>
            <person name="Kim D.J."/>
            <person name="Klee K."/>
            <person name="Lai H."/>
            <person name="Lang C."/>
            <person name="Lin S."/>
            <person name="Macmil S.L."/>
            <person name="Magdelenat G."/>
            <person name="Matthews L."/>
            <person name="McCorrison J."/>
            <person name="Monaghan E.L."/>
            <person name="Mun J.H."/>
            <person name="Najar F.Z."/>
            <person name="Nicholson C."/>
            <person name="Noirot C."/>
            <person name="O'Bleness M."/>
            <person name="Paule C.R."/>
            <person name="Poulain J."/>
            <person name="Prion F."/>
            <person name="Qin B."/>
            <person name="Qu C."/>
            <person name="Retzel E.F."/>
            <person name="Riddle C."/>
            <person name="Sallet E."/>
            <person name="Samain S."/>
            <person name="Samson N."/>
            <person name="Sanders I."/>
            <person name="Saurat O."/>
            <person name="Scarpelli C."/>
            <person name="Schiex T."/>
            <person name="Segurens B."/>
            <person name="Severin A.J."/>
            <person name="Sherrier D.J."/>
            <person name="Shi R."/>
            <person name="Sims S."/>
            <person name="Singer S.R."/>
            <person name="Sinharoy S."/>
            <person name="Sterck L."/>
            <person name="Viollet A."/>
            <person name="Wang B.B."/>
            <person name="Wang K."/>
            <person name="Wang M."/>
            <person name="Wang X."/>
            <person name="Warfsmann J."/>
            <person name="Weissenbach J."/>
            <person name="White D.D."/>
            <person name="White J.D."/>
            <person name="Wiley G.B."/>
            <person name="Wincker P."/>
            <person name="Xing Y."/>
            <person name="Yang L."/>
            <person name="Yao Z."/>
            <person name="Ying F."/>
            <person name="Zhai J."/>
            <person name="Zhou L."/>
            <person name="Zuber A."/>
            <person name="Denarie J."/>
            <person name="Dixon R.A."/>
            <person name="May G.D."/>
            <person name="Schwartz D.C."/>
            <person name="Rogers J."/>
            <person name="Quetier F."/>
            <person name="Town C.D."/>
            <person name="Roe B.A."/>
        </authorList>
    </citation>
    <scope>NUCLEOTIDE SEQUENCE [LARGE SCALE GENOMIC DNA]</scope>
    <source>
        <strain evidence="1">A17</strain>
        <strain evidence="2 3">cv. Jemalong A17</strain>
    </source>
</reference>
<gene>
    <name evidence="1" type="ordered locus">MTR_7g073570</name>
</gene>
<dbReference type="PANTHER" id="PTHR33116:SF78">
    <property type="entry name" value="OS12G0587133 PROTEIN"/>
    <property type="match status" value="1"/>
</dbReference>